<feature type="compositionally biased region" description="Gly residues" evidence="5">
    <location>
        <begin position="217"/>
        <end position="226"/>
    </location>
</feature>
<dbReference type="Gene3D" id="1.20.1250.20">
    <property type="entry name" value="MFS general substrate transporter like domains"/>
    <property type="match status" value="1"/>
</dbReference>
<dbReference type="RefSeq" id="WP_119425843.1">
    <property type="nucleotide sequence ID" value="NZ_QQXK01000038.1"/>
</dbReference>
<feature type="transmembrane region" description="Helical" evidence="6">
    <location>
        <begin position="146"/>
        <end position="165"/>
    </location>
</feature>
<reference evidence="8 9" key="1">
    <citation type="submission" date="2018-07" db="EMBL/GenBank/DDBJ databases">
        <title>Arthrobacter sp. nov., isolated from raw cow's milk with high bacterial count.</title>
        <authorList>
            <person name="Hahne J."/>
            <person name="Isele D."/>
            <person name="Lipski A."/>
        </authorList>
    </citation>
    <scope>NUCLEOTIDE SEQUENCE [LARGE SCALE GENOMIC DNA]</scope>
    <source>
        <strain evidence="8 9">JZ R-35</strain>
    </source>
</reference>
<feature type="transmembrane region" description="Helical" evidence="6">
    <location>
        <begin position="274"/>
        <end position="296"/>
    </location>
</feature>
<evidence type="ECO:0000259" key="7">
    <source>
        <dbReference type="PROSITE" id="PS50850"/>
    </source>
</evidence>
<gene>
    <name evidence="8" type="ORF">DWB68_14545</name>
</gene>
<dbReference type="GO" id="GO:0005886">
    <property type="term" value="C:plasma membrane"/>
    <property type="evidence" value="ECO:0007669"/>
    <property type="project" value="UniProtKB-SubCell"/>
</dbReference>
<evidence type="ECO:0000256" key="5">
    <source>
        <dbReference type="SAM" id="MobiDB-lite"/>
    </source>
</evidence>
<feature type="transmembrane region" description="Helical" evidence="6">
    <location>
        <begin position="48"/>
        <end position="66"/>
    </location>
</feature>
<dbReference type="InterPro" id="IPR036259">
    <property type="entry name" value="MFS_trans_sf"/>
</dbReference>
<dbReference type="InterPro" id="IPR020846">
    <property type="entry name" value="MFS_dom"/>
</dbReference>
<dbReference type="InterPro" id="IPR053160">
    <property type="entry name" value="MFS_DHA3_Transporter"/>
</dbReference>
<dbReference type="Pfam" id="PF07690">
    <property type="entry name" value="MFS_1"/>
    <property type="match status" value="1"/>
</dbReference>
<feature type="transmembrane region" description="Helical" evidence="6">
    <location>
        <begin position="171"/>
        <end position="196"/>
    </location>
</feature>
<comment type="caution">
    <text evidence="8">The sequence shown here is derived from an EMBL/GenBank/DDBJ whole genome shotgun (WGS) entry which is preliminary data.</text>
</comment>
<dbReference type="InterPro" id="IPR011701">
    <property type="entry name" value="MFS"/>
</dbReference>
<dbReference type="EMBL" id="QQXK01000038">
    <property type="protein sequence ID" value="RII41059.1"/>
    <property type="molecule type" value="Genomic_DNA"/>
</dbReference>
<evidence type="ECO:0000313" key="9">
    <source>
        <dbReference type="Proteomes" id="UP000265419"/>
    </source>
</evidence>
<evidence type="ECO:0000256" key="1">
    <source>
        <dbReference type="ARBA" id="ARBA00004651"/>
    </source>
</evidence>
<sequence>MSAGAPLGADATARRFLLLTATRWLPVGLTFGMTVLLPAERGIPLGELGLILAAQGVVTLLLEVPTGSVADTWGRRPLLVVAGTIALAATVLFVVASSLWLFALASALQGVYRALDSGPLESWYVDTAQAAAPGVAIERTLSRAGTVLGCAIAGGAVVGGSLVAWDPVGHVSALVLPFVVSAALIALHTALTAALVREPRRGSRAGASGDVPDGAGLSSGPGGGAAPGREGDGAGGGAAGDGRAGGSVAPAPTGWRALLRTTASGLGLLRGSKVLRGLVLVEVFWALAMIGFETLAPLRLSDLLGSEAAAAALFAPASGAAWALFAVGSWLAGLAGARWGVATGAMIARVVNGVFVALMALNAGVVGLLAAYGLAYLSHGGAGPLHSTLLHRCASSENRSVVLSLNSMIASGTYSVALLVVLPAAQDWGTGPALVGLGVLSTLGALFYLPARRAEREAALAVRAPALQSAGGA</sequence>
<dbReference type="PANTHER" id="PTHR23530">
    <property type="entry name" value="TRANSPORT PROTEIN-RELATED"/>
    <property type="match status" value="1"/>
</dbReference>
<feature type="domain" description="Major facilitator superfamily (MFS) profile" evidence="7">
    <location>
        <begin position="1"/>
        <end position="456"/>
    </location>
</feature>
<comment type="subcellular location">
    <subcellularLocation>
        <location evidence="1">Cell membrane</location>
        <topology evidence="1">Multi-pass membrane protein</topology>
    </subcellularLocation>
</comment>
<protein>
    <submittedName>
        <fullName evidence="8">MFS transporter</fullName>
    </submittedName>
</protein>
<name>A0A399JA43_9MICC</name>
<evidence type="ECO:0000256" key="6">
    <source>
        <dbReference type="SAM" id="Phobius"/>
    </source>
</evidence>
<evidence type="ECO:0000256" key="3">
    <source>
        <dbReference type="ARBA" id="ARBA00022989"/>
    </source>
</evidence>
<keyword evidence="3 6" id="KW-1133">Transmembrane helix</keyword>
<keyword evidence="2 6" id="KW-0812">Transmembrane</keyword>
<evidence type="ECO:0000313" key="8">
    <source>
        <dbReference type="EMBL" id="RII41059.1"/>
    </source>
</evidence>
<dbReference type="GO" id="GO:0022857">
    <property type="term" value="F:transmembrane transporter activity"/>
    <property type="evidence" value="ECO:0007669"/>
    <property type="project" value="InterPro"/>
</dbReference>
<feature type="transmembrane region" description="Helical" evidence="6">
    <location>
        <begin position="78"/>
        <end position="103"/>
    </location>
</feature>
<dbReference type="Proteomes" id="UP000265419">
    <property type="component" value="Unassembled WGS sequence"/>
</dbReference>
<evidence type="ECO:0000256" key="2">
    <source>
        <dbReference type="ARBA" id="ARBA00022692"/>
    </source>
</evidence>
<accession>A0A399JA43</accession>
<keyword evidence="9" id="KW-1185">Reference proteome</keyword>
<dbReference type="PROSITE" id="PS50850">
    <property type="entry name" value="MFS"/>
    <property type="match status" value="1"/>
</dbReference>
<proteinExistence type="predicted"/>
<feature type="compositionally biased region" description="Gly residues" evidence="5">
    <location>
        <begin position="233"/>
        <end position="245"/>
    </location>
</feature>
<organism evidence="8 9">
    <name type="scientific">Galactobacter valiniphilus</name>
    <dbReference type="NCBI Taxonomy" id="2676122"/>
    <lineage>
        <taxon>Bacteria</taxon>
        <taxon>Bacillati</taxon>
        <taxon>Actinomycetota</taxon>
        <taxon>Actinomycetes</taxon>
        <taxon>Micrococcales</taxon>
        <taxon>Micrococcaceae</taxon>
        <taxon>Galactobacter</taxon>
    </lineage>
</organism>
<dbReference type="SUPFAM" id="SSF103473">
    <property type="entry name" value="MFS general substrate transporter"/>
    <property type="match status" value="1"/>
</dbReference>
<feature type="region of interest" description="Disordered" evidence="5">
    <location>
        <begin position="202"/>
        <end position="249"/>
    </location>
</feature>
<keyword evidence="4 6" id="KW-0472">Membrane</keyword>
<dbReference type="PANTHER" id="PTHR23530:SF1">
    <property type="entry name" value="PERMEASE, MAJOR FACILITATOR SUPERFAMILY-RELATED"/>
    <property type="match status" value="1"/>
</dbReference>
<feature type="transmembrane region" description="Helical" evidence="6">
    <location>
        <begin position="431"/>
        <end position="449"/>
    </location>
</feature>
<dbReference type="AlphaFoldDB" id="A0A399JA43"/>
<feature type="transmembrane region" description="Helical" evidence="6">
    <location>
        <begin position="308"/>
        <end position="332"/>
    </location>
</feature>
<feature type="transmembrane region" description="Helical" evidence="6">
    <location>
        <begin position="16"/>
        <end position="36"/>
    </location>
</feature>
<evidence type="ECO:0000256" key="4">
    <source>
        <dbReference type="ARBA" id="ARBA00023136"/>
    </source>
</evidence>